<reference evidence="1" key="1">
    <citation type="submission" date="2022-08" db="EMBL/GenBank/DDBJ databases">
        <title>Genome Sequence of Lecanicillium fungicola.</title>
        <authorList>
            <person name="Buettner E."/>
        </authorList>
    </citation>
    <scope>NUCLEOTIDE SEQUENCE</scope>
    <source>
        <strain evidence="1">Babe33</strain>
    </source>
</reference>
<keyword evidence="2" id="KW-1185">Reference proteome</keyword>
<comment type="caution">
    <text evidence="1">The sequence shown here is derived from an EMBL/GenBank/DDBJ whole genome shotgun (WGS) entry which is preliminary data.</text>
</comment>
<organism evidence="1 2">
    <name type="scientific">Zarea fungicola</name>
    <dbReference type="NCBI Taxonomy" id="93591"/>
    <lineage>
        <taxon>Eukaryota</taxon>
        <taxon>Fungi</taxon>
        <taxon>Dikarya</taxon>
        <taxon>Ascomycota</taxon>
        <taxon>Pezizomycotina</taxon>
        <taxon>Sordariomycetes</taxon>
        <taxon>Hypocreomycetidae</taxon>
        <taxon>Hypocreales</taxon>
        <taxon>Cordycipitaceae</taxon>
        <taxon>Zarea</taxon>
    </lineage>
</organism>
<protein>
    <submittedName>
        <fullName evidence="1">Uncharacterized protein</fullName>
    </submittedName>
</protein>
<name>A0ACC1N086_9HYPO</name>
<accession>A0ACC1N086</accession>
<dbReference type="Proteomes" id="UP001143910">
    <property type="component" value="Unassembled WGS sequence"/>
</dbReference>
<gene>
    <name evidence="1" type="ORF">NQ176_g7262</name>
</gene>
<evidence type="ECO:0000313" key="1">
    <source>
        <dbReference type="EMBL" id="KAJ2972256.1"/>
    </source>
</evidence>
<sequence>MGTPYVDVVEKREQAMQEPEKGDESLEIEMDGPNLKRTLTSRQISMFSIAGSIGTGLLISTGSALAAGGPGSMLIAFTVVGFLCYNVLAAYGEMSTAFPMDKSFSGYAARFVDPAYGLKKKWERAATGFNYFCKYSVLLANNLTASGLIMQYWLPHVNVGVWIATFAIPIICINLCPVKVFGEVEFAASIIKTIVIVGLMLTCLVIDLGGGPDGGRIGFRYWSSPGAFNTHLLPGATGSFLGWWTCMVDASFVYMGTELVGVAFGETQKPWKVIPNAIRQTAWRIGFLYVGGVLILGMVVPYNSHGLLTATKTSTSAGASPFIVAIKEAGIKTLPGLVNGSLLVFVLSAASSDIYTSSRTLYGLAKDGYMPSIFKRTYWSVPIPAVAFSSLFLLLALLSTTEQSSIVFHDLVSLATVFGLFNWMSVLISYILLRRGMEAQNIPHNTMPFKERWMEARAWVTLISVATIILFSGVANFIPKFQVKTFVFAYIAIPIHLLFIFGSKLLLRSKQVDLLSMDLYTGRITAEDKERAEMADREQLEAIGSDVSFIDRFRALVKRYGAH</sequence>
<dbReference type="EMBL" id="JANJQO010001185">
    <property type="protein sequence ID" value="KAJ2972256.1"/>
    <property type="molecule type" value="Genomic_DNA"/>
</dbReference>
<proteinExistence type="predicted"/>
<evidence type="ECO:0000313" key="2">
    <source>
        <dbReference type="Proteomes" id="UP001143910"/>
    </source>
</evidence>